<gene>
    <name evidence="2" type="ORF">COC19_03715</name>
</gene>
<accession>A0A2A4MQ02</accession>
<dbReference type="GO" id="GO:0000902">
    <property type="term" value="P:cell morphogenesis"/>
    <property type="evidence" value="ECO:0007669"/>
    <property type="project" value="InterPro"/>
</dbReference>
<dbReference type="InterPro" id="IPR016098">
    <property type="entry name" value="CAP/MinC_C"/>
</dbReference>
<proteinExistence type="predicted"/>
<name>A0A2A4MQ02_9GAMM</name>
<protein>
    <recommendedName>
        <fullName evidence="1">Flagellar Assembly Protein A N-terminal region domain-containing protein</fullName>
    </recommendedName>
</protein>
<dbReference type="InterPro" id="IPR036145">
    <property type="entry name" value="MinC_C_sf"/>
</dbReference>
<sequence>MDNNQTASAQAPVSSSIAVEFVFNEDSKQLHAVLTPAASPSTVSINLLQKTLQAKGFADFDFPAEILTQVLNQMIRGKSGKLIIASRRDARINLSISEDKMLVILNSFAAAGGKSIDTDMLTSALEENGVNSDLCDNELMQRVYAEQTMQDLDLVHGKLPSHGTDTQFEALLGQGESVIGIIEAGTALLRRTPCTGGENGQNVLGEVLLAEAGKDIAFDSNFQGVSLDSQDDNLIIAAVKGLPVYSPNGVSIDSVLNLSEVDIKSGNIDYQGSVFISGDIAPGTEVRATGDITVKGTIENAHVMAGRNIIVSGGILGGESAPEDDGSKQLDNEQQRALIKTQLSAGGSISAKFISMIIANAGANIEVQEYINHSFIDAAGQLILGEKAGKGRLVGGECHANQGIVANELGTESGIRTLVFAGEALSLKKEHKRIDECRNTMTEDIFKLSMRISGIRKSLKGERPSAEKRQLMDEIIQQVNDLRDSINDETDVMEDIDEKMLSVDAVTVEIHKHIFANVELSINGESRRFISAATAGVYHRSEAKVVRRD</sequence>
<feature type="domain" description="Flagellar Assembly Protein A N-terminal region" evidence="1">
    <location>
        <begin position="92"/>
        <end position="247"/>
    </location>
</feature>
<dbReference type="PANTHER" id="PTHR38032:SF1">
    <property type="entry name" value="RNA-BINDING PROTEIN KHPB N-TERMINAL DOMAIN-CONTAINING PROTEIN"/>
    <property type="match status" value="1"/>
</dbReference>
<evidence type="ECO:0000313" key="3">
    <source>
        <dbReference type="Proteomes" id="UP000218172"/>
    </source>
</evidence>
<dbReference type="Pfam" id="PF03961">
    <property type="entry name" value="FapA"/>
    <property type="match status" value="1"/>
</dbReference>
<dbReference type="Proteomes" id="UP000218172">
    <property type="component" value="Unassembled WGS sequence"/>
</dbReference>
<evidence type="ECO:0000313" key="2">
    <source>
        <dbReference type="EMBL" id="PCH61920.1"/>
    </source>
</evidence>
<dbReference type="PANTHER" id="PTHR38032">
    <property type="entry name" value="POLYMERASE-RELATED"/>
    <property type="match status" value="1"/>
</dbReference>
<dbReference type="InterPro" id="IPR046865">
    <property type="entry name" value="FapA_b_solenoid"/>
</dbReference>
<dbReference type="EMBL" id="NVQR01000051">
    <property type="protein sequence ID" value="PCH61920.1"/>
    <property type="molecule type" value="Genomic_DNA"/>
</dbReference>
<dbReference type="Pfam" id="PF20250">
    <property type="entry name" value="FapA_N"/>
    <property type="match status" value="1"/>
</dbReference>
<comment type="caution">
    <text evidence="2">The sequence shown here is derived from an EMBL/GenBank/DDBJ whole genome shotgun (WGS) entry which is preliminary data.</text>
</comment>
<evidence type="ECO:0000259" key="1">
    <source>
        <dbReference type="Pfam" id="PF20250"/>
    </source>
</evidence>
<organism evidence="2 3">
    <name type="scientific">SAR86 cluster bacterium</name>
    <dbReference type="NCBI Taxonomy" id="2030880"/>
    <lineage>
        <taxon>Bacteria</taxon>
        <taxon>Pseudomonadati</taxon>
        <taxon>Pseudomonadota</taxon>
        <taxon>Gammaproteobacteria</taxon>
        <taxon>SAR86 cluster</taxon>
    </lineage>
</organism>
<dbReference type="Gene3D" id="2.160.20.70">
    <property type="match status" value="1"/>
</dbReference>
<dbReference type="SUPFAM" id="SSF63848">
    <property type="entry name" value="Cell-division inhibitor MinC, C-terminal domain"/>
    <property type="match status" value="1"/>
</dbReference>
<reference evidence="3" key="1">
    <citation type="submission" date="2017-08" db="EMBL/GenBank/DDBJ databases">
        <title>A dynamic microbial community with high functional redundancy inhabits the cold, oxic subseafloor aquifer.</title>
        <authorList>
            <person name="Tully B.J."/>
            <person name="Wheat C.G."/>
            <person name="Glazer B.T."/>
            <person name="Huber J.A."/>
        </authorList>
    </citation>
    <scope>NUCLEOTIDE SEQUENCE [LARGE SCALE GENOMIC DNA]</scope>
</reference>
<dbReference type="InterPro" id="IPR005646">
    <property type="entry name" value="FapA"/>
</dbReference>
<dbReference type="AlphaFoldDB" id="A0A2A4MQ02"/>
<dbReference type="InterPro" id="IPR046866">
    <property type="entry name" value="FapA_N"/>
</dbReference>